<dbReference type="PANTHER" id="PTHR12911">
    <property type="entry name" value="SAD1/UNC-84-LIKE PROTEIN-RELATED"/>
    <property type="match status" value="1"/>
</dbReference>
<feature type="region of interest" description="Disordered" evidence="5">
    <location>
        <begin position="118"/>
        <end position="221"/>
    </location>
</feature>
<dbReference type="Gene3D" id="2.60.120.260">
    <property type="entry name" value="Galactose-binding domain-like"/>
    <property type="match status" value="1"/>
</dbReference>
<dbReference type="InterPro" id="IPR012919">
    <property type="entry name" value="SUN_dom"/>
</dbReference>
<organism evidence="8 9">
    <name type="scientific">Batrachochytrium dendrobatidis (strain JEL423)</name>
    <dbReference type="NCBI Taxonomy" id="403673"/>
    <lineage>
        <taxon>Eukaryota</taxon>
        <taxon>Fungi</taxon>
        <taxon>Fungi incertae sedis</taxon>
        <taxon>Chytridiomycota</taxon>
        <taxon>Chytridiomycota incertae sedis</taxon>
        <taxon>Chytridiomycetes</taxon>
        <taxon>Rhizophydiales</taxon>
        <taxon>Rhizophydiales incertae sedis</taxon>
        <taxon>Batrachochytrium</taxon>
    </lineage>
</organism>
<proteinExistence type="predicted"/>
<evidence type="ECO:0000256" key="2">
    <source>
        <dbReference type="ARBA" id="ARBA00022692"/>
    </source>
</evidence>
<evidence type="ECO:0000313" key="9">
    <source>
        <dbReference type="Proteomes" id="UP000077115"/>
    </source>
</evidence>
<evidence type="ECO:0000256" key="4">
    <source>
        <dbReference type="ARBA" id="ARBA00023136"/>
    </source>
</evidence>
<dbReference type="InterPro" id="IPR045119">
    <property type="entry name" value="SUN1-5"/>
</dbReference>
<gene>
    <name evidence="8" type="ORF">BDEG_25912</name>
</gene>
<dbReference type="Proteomes" id="UP000077115">
    <property type="component" value="Unassembled WGS sequence"/>
</dbReference>
<evidence type="ECO:0000256" key="1">
    <source>
        <dbReference type="ARBA" id="ARBA00004370"/>
    </source>
</evidence>
<feature type="compositionally biased region" description="Basic residues" evidence="5">
    <location>
        <begin position="177"/>
        <end position="189"/>
    </location>
</feature>
<feature type="compositionally biased region" description="Polar residues" evidence="5">
    <location>
        <begin position="14"/>
        <end position="26"/>
    </location>
</feature>
<feature type="region of interest" description="Disordered" evidence="5">
    <location>
        <begin position="1"/>
        <end position="106"/>
    </location>
</feature>
<accession>A0A177WSS5</accession>
<protein>
    <recommendedName>
        <fullName evidence="7">SUN domain-containing protein</fullName>
    </recommendedName>
</protein>
<evidence type="ECO:0000256" key="3">
    <source>
        <dbReference type="ARBA" id="ARBA00022989"/>
    </source>
</evidence>
<reference evidence="8 9" key="2">
    <citation type="submission" date="2016-05" db="EMBL/GenBank/DDBJ databases">
        <title>Lineage-specific infection strategies underlie the spectrum of fungal disease in amphibians.</title>
        <authorList>
            <person name="Cuomo C.A."/>
            <person name="Farrer R.A."/>
            <person name="James T."/>
            <person name="Longcore J."/>
            <person name="Birren B."/>
        </authorList>
    </citation>
    <scope>NUCLEOTIDE SEQUENCE [LARGE SCALE GENOMIC DNA]</scope>
    <source>
        <strain evidence="8 9">JEL423</strain>
    </source>
</reference>
<dbReference type="eggNOG" id="KOG2687">
    <property type="taxonomic scope" value="Eukaryota"/>
</dbReference>
<dbReference type="Pfam" id="PF07738">
    <property type="entry name" value="Sad1_UNC"/>
    <property type="match status" value="2"/>
</dbReference>
<evidence type="ECO:0000256" key="6">
    <source>
        <dbReference type="SAM" id="Phobius"/>
    </source>
</evidence>
<feature type="compositionally biased region" description="Polar residues" evidence="5">
    <location>
        <begin position="208"/>
        <end position="220"/>
    </location>
</feature>
<feature type="compositionally biased region" description="Low complexity" evidence="5">
    <location>
        <begin position="59"/>
        <end position="92"/>
    </location>
</feature>
<keyword evidence="3 6" id="KW-1133">Transmembrane helix</keyword>
<feature type="compositionally biased region" description="Polar residues" evidence="5">
    <location>
        <begin position="93"/>
        <end position="106"/>
    </location>
</feature>
<name>A0A177WSS5_BATDL</name>
<feature type="transmembrane region" description="Helical" evidence="6">
    <location>
        <begin position="370"/>
        <end position="390"/>
    </location>
</feature>
<sequence length="1154" mass="128531">MGTPAADSGEVSGTDLSDTLDSTSGVRRSKRAHRNINYSPIRTASPSKRIGHPAANHESSISVNTIRRTSISSTASDCSRSSRTSRATHVTSISSNNTLSPITTPTARSYSHRNVLFSTPQDPILSPSDSVLIKPDTTEQPTSAWNHPFRSTNNGIDSGHEINSTKSFSSTESTKRTPTKPKIARHKMAKSNPAASDSELDNDLIPKTPNSSQLNPSKTPESFVEITPSKFSLTSFFSPFRSPMNLKHILENVGMTPRTHKRKVAKSWLGRMATSSDQIEVEYESDLCDKSDDELGENRILFPDIFAEEAVIEEPGPLLRFIDWLSDFYIVQLVIPIFSWIASIIALLIWGVCTLMWNIVYYLCGKPLGFIGWTFLRVAGFIFFTTFRVLGYHRNMCVAGLLCGLGVYLLTTKPGHSIDLLASLDPVNQSPQLQSMFTPNISMIFEHLRSTFASTETEHIEINSQDTQSNTDSRPESNWKSQKQLVMLEKRVATVEKKLLLVTQGLVEVAGDMKSQHSRLEKSIEHTIAGQDSLKDTLSAQIADVTKQIFDLRNTLDALHDATEKTTIEQSAYIKHLHDSLEIHKSSIVELEKQIHEDVQNLSVSNEVSKGLAEKLSTLSETVTRLGQQLEAYGSVDDVVKRVMDTIRTSTDFPGFIAATKSSETSEIELPPELWKAIESKLNMFGDKDQTIDVSNTAEARLKTFILAQIDDIRVTYATNADVDVRIRMALKDAIKDYTQSGQNDASLAARVDLKMDEVKALLQTKVEELNKLEQETREKLQGAFSGTKKEYTQLDLHLKTLTEQIASHTTSLKEVMSEQDRLGVFYDNQKREFELIKTTVDTSTHWHNFLEQNRQALSTIIHEQVDTHPNSHIILTQEQTLSAIEVKLESIVSKSSQDMAIIMNRLESLDSVSSSYAHLKGDAPLSRDATESLIHRIVASALEEYRADVLAIPDYALESAGARVVYNLTSSTFTTHFKPPVLGLFARVMGIRKASGRSPSTALTQDISPGNCWAMSDSSGTLAISLAEPIIPTDMTIEHSHIQTSISDRHTSAPRQIELWAVFDAVEFAKLDLNNNQVRLQTLGTLSSSNKKTQPAGILLGDFEFNPMTAALKTYPLHRILNIKVNMVVVRIKNNWGNPKWTCIYRVRIHGRE</sequence>
<feature type="compositionally biased region" description="Polar residues" evidence="5">
    <location>
        <begin position="36"/>
        <end position="46"/>
    </location>
</feature>
<keyword evidence="4 6" id="KW-0472">Membrane</keyword>
<dbReference type="GO" id="GO:0043495">
    <property type="term" value="F:protein-membrane adaptor activity"/>
    <property type="evidence" value="ECO:0007669"/>
    <property type="project" value="TreeGrafter"/>
</dbReference>
<dbReference type="PROSITE" id="PS51469">
    <property type="entry name" value="SUN"/>
    <property type="match status" value="1"/>
</dbReference>
<evidence type="ECO:0000313" key="8">
    <source>
        <dbReference type="EMBL" id="OAJ42460.1"/>
    </source>
</evidence>
<feature type="domain" description="SUN" evidence="7">
    <location>
        <begin position="962"/>
        <end position="1154"/>
    </location>
</feature>
<dbReference type="VEuPathDB" id="FungiDB:BDEG_25912"/>
<dbReference type="AlphaFoldDB" id="A0A177WSS5"/>
<reference evidence="8 9" key="1">
    <citation type="submission" date="2006-10" db="EMBL/GenBank/DDBJ databases">
        <title>The Genome Sequence of Batrachochytrium dendrobatidis JEL423.</title>
        <authorList>
            <consortium name="The Broad Institute Genome Sequencing Platform"/>
            <person name="Birren B."/>
            <person name="Lander E."/>
            <person name="Galagan J."/>
            <person name="Cuomo C."/>
            <person name="Devon K."/>
            <person name="Jaffe D."/>
            <person name="Butler J."/>
            <person name="Alvarez P."/>
            <person name="Gnerre S."/>
            <person name="Grabherr M."/>
            <person name="Kleber M."/>
            <person name="Mauceli E."/>
            <person name="Brockman W."/>
            <person name="Young S."/>
            <person name="LaButti K."/>
            <person name="Sykes S."/>
            <person name="DeCaprio D."/>
            <person name="Crawford M."/>
            <person name="Koehrsen M."/>
            <person name="Engels R."/>
            <person name="Montgomery P."/>
            <person name="Pearson M."/>
            <person name="Howarth C."/>
            <person name="Larson L."/>
            <person name="White J."/>
            <person name="O'Leary S."/>
            <person name="Kodira C."/>
            <person name="Zeng Q."/>
            <person name="Yandava C."/>
            <person name="Alvarado L."/>
            <person name="Longcore J."/>
            <person name="James T."/>
        </authorList>
    </citation>
    <scope>NUCLEOTIDE SEQUENCE [LARGE SCALE GENOMIC DNA]</scope>
    <source>
        <strain evidence="8 9">JEL423</strain>
    </source>
</reference>
<evidence type="ECO:0000256" key="5">
    <source>
        <dbReference type="SAM" id="MobiDB-lite"/>
    </source>
</evidence>
<dbReference type="STRING" id="403673.A0A177WSS5"/>
<feature type="compositionally biased region" description="Polar residues" evidence="5">
    <location>
        <begin position="138"/>
        <end position="156"/>
    </location>
</feature>
<dbReference type="PANTHER" id="PTHR12911:SF8">
    <property type="entry name" value="KLAROID PROTEIN-RELATED"/>
    <property type="match status" value="1"/>
</dbReference>
<dbReference type="OrthoDB" id="342281at2759"/>
<keyword evidence="2 6" id="KW-0812">Transmembrane</keyword>
<dbReference type="EMBL" id="DS022307">
    <property type="protein sequence ID" value="OAJ42460.1"/>
    <property type="molecule type" value="Genomic_DNA"/>
</dbReference>
<comment type="subcellular location">
    <subcellularLocation>
        <location evidence="1">Membrane</location>
    </subcellularLocation>
</comment>
<feature type="transmembrane region" description="Helical" evidence="6">
    <location>
        <begin position="337"/>
        <end position="363"/>
    </location>
</feature>
<evidence type="ECO:0000259" key="7">
    <source>
        <dbReference type="PROSITE" id="PS51469"/>
    </source>
</evidence>
<dbReference type="GO" id="GO:0034993">
    <property type="term" value="C:meiotic nuclear membrane microtubule tethering complex"/>
    <property type="evidence" value="ECO:0007669"/>
    <property type="project" value="TreeGrafter"/>
</dbReference>